<comment type="similarity">
    <text evidence="2">Belongs to the peptidase S8 family. Furin subfamily.</text>
</comment>
<dbReference type="Gene3D" id="2.60.120.260">
    <property type="entry name" value="Galactose-binding domain-like"/>
    <property type="match status" value="1"/>
</dbReference>
<dbReference type="GeneID" id="25263564"/>
<dbReference type="PANTHER" id="PTHR42884">
    <property type="entry name" value="PROPROTEIN CONVERTASE SUBTILISIN/KEXIN-RELATED"/>
    <property type="match status" value="1"/>
</dbReference>
<proteinExistence type="inferred from homology"/>
<keyword evidence="12" id="KW-0325">Glycoprotein</keyword>
<feature type="active site" description="Charge relay system" evidence="13 14">
    <location>
        <position position="602"/>
    </location>
</feature>
<evidence type="ECO:0000256" key="6">
    <source>
        <dbReference type="ARBA" id="ARBA00022801"/>
    </source>
</evidence>
<dbReference type="AlphaFoldDB" id="A0A066WPY2"/>
<keyword evidence="10 16" id="KW-0472">Membrane</keyword>
<evidence type="ECO:0000256" key="16">
    <source>
        <dbReference type="SAM" id="Phobius"/>
    </source>
</evidence>
<dbReference type="STRING" id="1037660.A0A066WPY2"/>
<evidence type="ECO:0000256" key="4">
    <source>
        <dbReference type="ARBA" id="ARBA00022692"/>
    </source>
</evidence>
<keyword evidence="7 14" id="KW-0720">Serine protease</keyword>
<accession>A0A066WPY2</accession>
<dbReference type="InterPro" id="IPR023828">
    <property type="entry name" value="Peptidase_S8_Ser-AS"/>
</dbReference>
<feature type="region of interest" description="Disordered" evidence="15">
    <location>
        <begin position="847"/>
        <end position="895"/>
    </location>
</feature>
<evidence type="ECO:0000256" key="5">
    <source>
        <dbReference type="ARBA" id="ARBA00022729"/>
    </source>
</evidence>
<dbReference type="FunFam" id="3.40.50.200:FF:000005">
    <property type="entry name" value="Proprotein convertase subtilisin/kexin type 7"/>
    <property type="match status" value="1"/>
</dbReference>
<evidence type="ECO:0000256" key="1">
    <source>
        <dbReference type="ARBA" id="ARBA00004370"/>
    </source>
</evidence>
<evidence type="ECO:0000259" key="18">
    <source>
        <dbReference type="PROSITE" id="PS51829"/>
    </source>
</evidence>
<feature type="compositionally biased region" description="Basic and acidic residues" evidence="15">
    <location>
        <begin position="1045"/>
        <end position="1057"/>
    </location>
</feature>
<feature type="compositionally biased region" description="Acidic residues" evidence="15">
    <location>
        <begin position="1075"/>
        <end position="1087"/>
    </location>
</feature>
<dbReference type="EMBL" id="JMSN01000004">
    <property type="protein sequence ID" value="KDN53064.1"/>
    <property type="molecule type" value="Genomic_DNA"/>
</dbReference>
<organism evidence="19 20">
    <name type="scientific">Tilletiaria anomala (strain ATCC 24038 / CBS 436.72 / UBC 951)</name>
    <dbReference type="NCBI Taxonomy" id="1037660"/>
    <lineage>
        <taxon>Eukaryota</taxon>
        <taxon>Fungi</taxon>
        <taxon>Dikarya</taxon>
        <taxon>Basidiomycota</taxon>
        <taxon>Ustilaginomycotina</taxon>
        <taxon>Exobasidiomycetes</taxon>
        <taxon>Georgefischeriales</taxon>
        <taxon>Tilletiariaceae</taxon>
        <taxon>Tilletiaria</taxon>
    </lineage>
</organism>
<comment type="caution">
    <text evidence="19">The sequence shown here is derived from an EMBL/GenBank/DDBJ whole genome shotgun (WGS) entry which is preliminary data.</text>
</comment>
<feature type="region of interest" description="Disordered" evidence="15">
    <location>
        <begin position="68"/>
        <end position="90"/>
    </location>
</feature>
<dbReference type="Pfam" id="PF00082">
    <property type="entry name" value="Peptidase_S8"/>
    <property type="match status" value="1"/>
</dbReference>
<evidence type="ECO:0000256" key="17">
    <source>
        <dbReference type="SAM" id="SignalP"/>
    </source>
</evidence>
<feature type="signal peptide" evidence="17">
    <location>
        <begin position="1"/>
        <end position="50"/>
    </location>
</feature>
<evidence type="ECO:0000256" key="15">
    <source>
        <dbReference type="SAM" id="MobiDB-lite"/>
    </source>
</evidence>
<dbReference type="SUPFAM" id="SSF49785">
    <property type="entry name" value="Galactose-binding domain-like"/>
    <property type="match status" value="1"/>
</dbReference>
<dbReference type="PANTHER" id="PTHR42884:SF14">
    <property type="entry name" value="NEUROENDOCRINE CONVERTASE 1"/>
    <property type="match status" value="1"/>
</dbReference>
<dbReference type="GO" id="GO:0005802">
    <property type="term" value="C:trans-Golgi network"/>
    <property type="evidence" value="ECO:0007669"/>
    <property type="project" value="TreeGrafter"/>
</dbReference>
<evidence type="ECO:0000256" key="12">
    <source>
        <dbReference type="ARBA" id="ARBA00023180"/>
    </source>
</evidence>
<dbReference type="InterPro" id="IPR034182">
    <property type="entry name" value="Kexin/furin"/>
</dbReference>
<evidence type="ECO:0000256" key="3">
    <source>
        <dbReference type="ARBA" id="ARBA00022670"/>
    </source>
</evidence>
<dbReference type="RefSeq" id="XP_013245903.1">
    <property type="nucleotide sequence ID" value="XM_013390449.1"/>
</dbReference>
<keyword evidence="11" id="KW-0865">Zymogen</keyword>
<evidence type="ECO:0000256" key="8">
    <source>
        <dbReference type="ARBA" id="ARBA00022837"/>
    </source>
</evidence>
<dbReference type="PRINTS" id="PR00723">
    <property type="entry name" value="SUBTILISIN"/>
</dbReference>
<keyword evidence="5 17" id="KW-0732">Signal</keyword>
<evidence type="ECO:0000313" key="19">
    <source>
        <dbReference type="EMBL" id="KDN53064.1"/>
    </source>
</evidence>
<dbReference type="InterPro" id="IPR015500">
    <property type="entry name" value="Peptidase_S8_subtilisin-rel"/>
</dbReference>
<dbReference type="PROSITE" id="PS51829">
    <property type="entry name" value="P_HOMO_B"/>
    <property type="match status" value="1"/>
</dbReference>
<gene>
    <name evidence="19" type="ORF">K437DRAFT_253388</name>
</gene>
<dbReference type="OMA" id="RCCGEIA"/>
<dbReference type="GO" id="GO:0004252">
    <property type="term" value="F:serine-type endopeptidase activity"/>
    <property type="evidence" value="ECO:0007669"/>
    <property type="project" value="UniProtKB-UniRule"/>
</dbReference>
<dbReference type="FunFam" id="2.60.120.260:FF:000026">
    <property type="entry name" value="proprotein convertase subtilisin/kexin type 7"/>
    <property type="match status" value="1"/>
</dbReference>
<protein>
    <recommendedName>
        <fullName evidence="18">P/Homo B domain-containing protein</fullName>
    </recommendedName>
</protein>
<feature type="active site" description="Charge relay system" evidence="13 14">
    <location>
        <position position="427"/>
    </location>
</feature>
<keyword evidence="20" id="KW-1185">Reference proteome</keyword>
<evidence type="ECO:0000313" key="20">
    <source>
        <dbReference type="Proteomes" id="UP000027361"/>
    </source>
</evidence>
<name>A0A066WPY2_TILAU</name>
<dbReference type="InterPro" id="IPR002884">
    <property type="entry name" value="P_dom"/>
</dbReference>
<feature type="transmembrane region" description="Helical" evidence="16">
    <location>
        <begin position="911"/>
        <end position="931"/>
    </location>
</feature>
<dbReference type="HOGENOM" id="CLU_002976_2_0_1"/>
<dbReference type="PROSITE" id="PS00138">
    <property type="entry name" value="SUBTILASE_SER"/>
    <property type="match status" value="1"/>
</dbReference>
<evidence type="ECO:0000256" key="14">
    <source>
        <dbReference type="PROSITE-ProRule" id="PRU01240"/>
    </source>
</evidence>
<evidence type="ECO:0000256" key="11">
    <source>
        <dbReference type="ARBA" id="ARBA00023145"/>
    </source>
</evidence>
<dbReference type="OrthoDB" id="300641at2759"/>
<keyword evidence="3 14" id="KW-0645">Protease</keyword>
<keyword evidence="8" id="KW-0106">Calcium</keyword>
<evidence type="ECO:0000256" key="7">
    <source>
        <dbReference type="ARBA" id="ARBA00022825"/>
    </source>
</evidence>
<feature type="domain" description="P/Homo B" evidence="18">
    <location>
        <begin position="678"/>
        <end position="814"/>
    </location>
</feature>
<evidence type="ECO:0000256" key="2">
    <source>
        <dbReference type="ARBA" id="ARBA00005325"/>
    </source>
</evidence>
<dbReference type="GO" id="GO:0000139">
    <property type="term" value="C:Golgi membrane"/>
    <property type="evidence" value="ECO:0007669"/>
    <property type="project" value="TreeGrafter"/>
</dbReference>
<feature type="chain" id="PRO_5001634030" description="P/Homo B domain-containing protein" evidence="17">
    <location>
        <begin position="51"/>
        <end position="1101"/>
    </location>
</feature>
<dbReference type="InterPro" id="IPR022398">
    <property type="entry name" value="Peptidase_S8_His-AS"/>
</dbReference>
<keyword evidence="6 14" id="KW-0378">Hydrolase</keyword>
<dbReference type="PROSITE" id="PS00137">
    <property type="entry name" value="SUBTILASE_HIS"/>
    <property type="match status" value="1"/>
</dbReference>
<feature type="compositionally biased region" description="Basic and acidic residues" evidence="15">
    <location>
        <begin position="864"/>
        <end position="876"/>
    </location>
</feature>
<reference evidence="19 20" key="1">
    <citation type="submission" date="2014-05" db="EMBL/GenBank/DDBJ databases">
        <title>Draft genome sequence of a rare smut relative, Tilletiaria anomala UBC 951.</title>
        <authorList>
            <consortium name="DOE Joint Genome Institute"/>
            <person name="Toome M."/>
            <person name="Kuo A."/>
            <person name="Henrissat B."/>
            <person name="Lipzen A."/>
            <person name="Tritt A."/>
            <person name="Yoshinaga Y."/>
            <person name="Zane M."/>
            <person name="Barry K."/>
            <person name="Grigoriev I.V."/>
            <person name="Spatafora J.W."/>
            <person name="Aimea M.C."/>
        </authorList>
    </citation>
    <scope>NUCLEOTIDE SEQUENCE [LARGE SCALE GENOMIC DNA]</scope>
    <source>
        <strain evidence="19 20">UBC 951</strain>
    </source>
</reference>
<feature type="region of interest" description="Disordered" evidence="15">
    <location>
        <begin position="254"/>
        <end position="274"/>
    </location>
</feature>
<feature type="compositionally biased region" description="Polar residues" evidence="15">
    <location>
        <begin position="877"/>
        <end position="891"/>
    </location>
</feature>
<dbReference type="InterPro" id="IPR036852">
    <property type="entry name" value="Peptidase_S8/S53_dom_sf"/>
</dbReference>
<dbReference type="SUPFAM" id="SSF52743">
    <property type="entry name" value="Subtilisin-like"/>
    <property type="match status" value="1"/>
</dbReference>
<feature type="region of interest" description="Disordered" evidence="15">
    <location>
        <begin position="961"/>
        <end position="1101"/>
    </location>
</feature>
<dbReference type="PROSITE" id="PS51892">
    <property type="entry name" value="SUBTILASE"/>
    <property type="match status" value="1"/>
</dbReference>
<keyword evidence="4 16" id="KW-0812">Transmembrane</keyword>
<evidence type="ECO:0000256" key="9">
    <source>
        <dbReference type="ARBA" id="ARBA00022989"/>
    </source>
</evidence>
<dbReference type="CDD" id="cd04059">
    <property type="entry name" value="Peptidases_S8_Protein_convertases_Kexins_Furin-like"/>
    <property type="match status" value="1"/>
</dbReference>
<dbReference type="GO" id="GO:0016485">
    <property type="term" value="P:protein processing"/>
    <property type="evidence" value="ECO:0007669"/>
    <property type="project" value="TreeGrafter"/>
</dbReference>
<dbReference type="InterPro" id="IPR008979">
    <property type="entry name" value="Galactose-bd-like_sf"/>
</dbReference>
<keyword evidence="9 16" id="KW-1133">Transmembrane helix</keyword>
<evidence type="ECO:0000256" key="10">
    <source>
        <dbReference type="ARBA" id="ARBA00023136"/>
    </source>
</evidence>
<evidence type="ECO:0000256" key="13">
    <source>
        <dbReference type="PIRSR" id="PIRSR615500-1"/>
    </source>
</evidence>
<comment type="subcellular location">
    <subcellularLocation>
        <location evidence="1">Membrane</location>
    </subcellularLocation>
</comment>
<dbReference type="InParanoid" id="A0A066WPY2"/>
<sequence length="1101" mass="120069">MPSANMLEAAGSPNSSAVPPARTTPRCHARAGKVSSLLFVLLLLLSLSSSSQLSTPFSSVAAAATSAEGARSELDPRNVRQPHHPQPRTYDSHHYYAVELAPAETGLFQPLDVAVALGAELVERIGELEGHWLVRFPKAQMQAQNSAEGLVARTDEGLEIHGHGERRWIDYELHEDPVLKRWDGLKTRPELGKRAAAAAAIRSVERQEPRQRTKRNAIYSPWDTPHLYDRGHHAGADTPLMQRDHADFDPRAARLPWPRHIPAPEGASPDPRDDPDFLAYAPVAAQAGTPRFITRSRVVDRRHYSGEGGDEAASSCNSTLALAALTRRRPPLIPDSPTMRIADKFDIHDPIFAQQWHLANDKRIGFDLNISGVWEQGIFGRGVNVAMIDDGIDMYSDDLKDNFYAEGSYDFNNHVPLPEPRLPEDQHGTRCAGEIAAVKNDRCGVGVAYKARVSGLRILSGPISDVDEAAALNYDYQQNHVYSCSWGPPDDGRSMDAPKGLIAKAILNGVQNGRAGKGSIFVFAGGNGGGADDQCNFDGYTNSIYTMTIAAVNREGQHPYYSEMCSANIATSWSSGAGDHIHTTDVTRNGIQRCTTMHGGTSAAAPLVAGIAALALEARPELTWRDMQHVAVRSAQMINPTDKDWQQTQAGRHYNHKYGYGIIDAHAFIEEAKRHKLVKAQAWLESPKLDIEPTRTLIQQGGVESTFNVTKELLVQNNLETLEHITVRVWITHERRGDVQVELTSPHGTKSVLARPRRFDGAKTGFPGWGFMTLKHWDENPIGQWKIQVFDRSHPKQTGNFLAWSMMLWGASIDPSKAKQWTFPPGSKEAQIELPGYPSASSSVSASAKASVTTQHAKPTAHLPSDHGTAHGESHQDFTNGMVTDPTTQQPEKPKADTGYLANLRKNSGTWLFVAAGVVFIFAGSVVAFFVMRRKRSPGGGGAGGSARYEFVPEDEDVAMGSLERGGGAGGETRGSKRARTKELYDACGDVASEEEDDEQNQSGHHTSLARGIYHDDEEEEEGDTRFSIGGPGSAITPTSAVTAERYRDEPEGDRDPAIPSSSGNDDEKRRAEEDLLFDVGNEEGDDAGSGGSWQDAKSES</sequence>
<dbReference type="Pfam" id="PF01483">
    <property type="entry name" value="P_proprotein"/>
    <property type="match status" value="1"/>
</dbReference>
<feature type="region of interest" description="Disordered" evidence="15">
    <location>
        <begin position="1"/>
        <end position="25"/>
    </location>
</feature>
<dbReference type="InterPro" id="IPR000209">
    <property type="entry name" value="Peptidase_S8/S53_dom"/>
</dbReference>
<feature type="active site" description="Charge relay system" evidence="13 14">
    <location>
        <position position="389"/>
    </location>
</feature>
<dbReference type="Gene3D" id="3.40.50.200">
    <property type="entry name" value="Peptidase S8/S53 domain"/>
    <property type="match status" value="1"/>
</dbReference>
<feature type="compositionally biased region" description="Gly residues" evidence="15">
    <location>
        <begin position="964"/>
        <end position="973"/>
    </location>
</feature>
<dbReference type="GO" id="GO:0007323">
    <property type="term" value="P:peptide pheromone maturation"/>
    <property type="evidence" value="ECO:0007669"/>
    <property type="project" value="UniProtKB-ARBA"/>
</dbReference>
<dbReference type="Proteomes" id="UP000027361">
    <property type="component" value="Unassembled WGS sequence"/>
</dbReference>